<sequence>MKQFLSVLSSNQINKYGIKIPANNLELALNQSWNFGVPTCISHDSHRPAAWSQGLSLYIESDLVRFIGLTHVPENNKDSEKISDSFRGYLSKKIEDNLSEYEEELRSKIEHHLSGEEVPSMVGDAAFIDIGLAERVFPDIFDEEDKDGLVFFDNLTPKAPGVFEKNGLLLFAHPFFRRSLSRYNSLNSPFLQTLQNINENTELPVKIALDKNMIGLASSYEDKFEFEYWWGPKFSDDLNSNSLGVARHEADERHKLFYGISRTEFRWYIQDEKKTFECEELKDIPSLGVDNDSFGCRFIHSMVDPSENKPIHIDGAIRMYDEESMIYRLDTDLGRSGRQTDYTKLWRIDGSLKVSHWKELVTHYYRDNRLVGEYLGAEEDSENLEPHIILSTETSSSLEDYVPCNMEKGQGIKISMSYHPQSQGTGRQISVLDSFTYNSQTYNYIESDTIEIIKVLNRMGEELRLPNEKVKLIIFEDLSINFPLINHYGNNAIGLANKTQEAILKLCNKWLNKGQDRVITYNIGIQYKNKDVYFSIAGHIFDIFQWLKQPESKFPSEVDKIGEWCKSTLDKLYGIFGENNKKVELKKLLKLSGILQYERKFLEPDEYKIFYNEKLGRVDARLKILKENTDLINLLKNGNLQVATSHLMGDSECSKCHKSYLKCGCSKYLDEDVVQIPKDIEFLPLFWTNRKA</sequence>
<dbReference type="OrthoDB" id="8434905at2"/>
<dbReference type="Proteomes" id="UP000199287">
    <property type="component" value="Unassembled WGS sequence"/>
</dbReference>
<protein>
    <submittedName>
        <fullName evidence="1">Uncharacterized protein</fullName>
    </submittedName>
</protein>
<evidence type="ECO:0000313" key="2">
    <source>
        <dbReference type="Proteomes" id="UP000199287"/>
    </source>
</evidence>
<dbReference type="EMBL" id="FOQA01000019">
    <property type="protein sequence ID" value="SFI41196.1"/>
    <property type="molecule type" value="Genomic_DNA"/>
</dbReference>
<keyword evidence="2" id="KW-1185">Reference proteome</keyword>
<dbReference type="AlphaFoldDB" id="A0A1I3HZM9"/>
<reference evidence="2" key="1">
    <citation type="submission" date="2016-10" db="EMBL/GenBank/DDBJ databases">
        <authorList>
            <person name="Varghese N."/>
            <person name="Submissions S."/>
        </authorList>
    </citation>
    <scope>NUCLEOTIDE SEQUENCE [LARGE SCALE GENOMIC DNA]</scope>
    <source>
        <strain evidence="2">Z-7934</strain>
    </source>
</reference>
<organism evidence="1 2">
    <name type="scientific">Tindallia magadiensis</name>
    <dbReference type="NCBI Taxonomy" id="69895"/>
    <lineage>
        <taxon>Bacteria</taxon>
        <taxon>Bacillati</taxon>
        <taxon>Bacillota</taxon>
        <taxon>Clostridia</taxon>
        <taxon>Peptostreptococcales</taxon>
        <taxon>Tindalliaceae</taxon>
        <taxon>Tindallia</taxon>
    </lineage>
</organism>
<dbReference type="RefSeq" id="WP_093373938.1">
    <property type="nucleotide sequence ID" value="NZ_FOQA01000019.1"/>
</dbReference>
<proteinExistence type="predicted"/>
<evidence type="ECO:0000313" key="1">
    <source>
        <dbReference type="EMBL" id="SFI41196.1"/>
    </source>
</evidence>
<gene>
    <name evidence="1" type="ORF">SAMN05192551_1194</name>
</gene>
<accession>A0A1I3HZM9</accession>
<name>A0A1I3HZM9_9FIRM</name>